<dbReference type="InterPro" id="IPR001584">
    <property type="entry name" value="Integrase_cat-core"/>
</dbReference>
<name>A0A3P3T947_9BACL</name>
<evidence type="ECO:0000256" key="2">
    <source>
        <dbReference type="SAM" id="MobiDB-lite"/>
    </source>
</evidence>
<dbReference type="Proteomes" id="UP000267017">
    <property type="component" value="Unassembled WGS sequence"/>
</dbReference>
<protein>
    <submittedName>
        <fullName evidence="4">IS3 family transposase</fullName>
    </submittedName>
</protein>
<feature type="domain" description="Integrase catalytic" evidence="3">
    <location>
        <begin position="132"/>
        <end position="311"/>
    </location>
</feature>
<dbReference type="Pfam" id="PF13333">
    <property type="entry name" value="rve_2"/>
    <property type="match status" value="1"/>
</dbReference>
<dbReference type="PROSITE" id="PS50994">
    <property type="entry name" value="INTEGRASE"/>
    <property type="match status" value="1"/>
</dbReference>
<evidence type="ECO:0000313" key="5">
    <source>
        <dbReference type="Proteomes" id="UP000267017"/>
    </source>
</evidence>
<dbReference type="OrthoDB" id="9781005at2"/>
<comment type="function">
    <text evidence="1">Involved in the transposition of the insertion sequence.</text>
</comment>
<accession>A0A3P3T947</accession>
<evidence type="ECO:0000256" key="1">
    <source>
        <dbReference type="ARBA" id="ARBA00002286"/>
    </source>
</evidence>
<dbReference type="PANTHER" id="PTHR46889">
    <property type="entry name" value="TRANSPOSASE INSF FOR INSERTION SEQUENCE IS3B-RELATED"/>
    <property type="match status" value="1"/>
</dbReference>
<dbReference type="InterPro" id="IPR025948">
    <property type="entry name" value="HTH-like_dom"/>
</dbReference>
<dbReference type="EMBL" id="RRCN01000002">
    <property type="protein sequence ID" value="RRJ54566.1"/>
    <property type="molecule type" value="Genomic_DNA"/>
</dbReference>
<dbReference type="Pfam" id="PF13276">
    <property type="entry name" value="HTH_21"/>
    <property type="match status" value="1"/>
</dbReference>
<dbReference type="InterPro" id="IPR048020">
    <property type="entry name" value="Transpos_IS3"/>
</dbReference>
<dbReference type="GO" id="GO:0003676">
    <property type="term" value="F:nucleic acid binding"/>
    <property type="evidence" value="ECO:0007669"/>
    <property type="project" value="InterPro"/>
</dbReference>
<sequence length="322" mass="37814">MKKNEPTLADKIALAQDYIEQGHPIALVLRILEVGRSTYYAHLNRTEQQPEPIHRSGRPAPGYSCTQEGKRISDEQISEWIMELLADEYTSVYGYRKLAKMLRREHRLVINKKKVYRLCKKMNVLRPQRKLKIKHPKRLANNRVVTASNQLWETDIKYGWIEGEQRFFFLMSIIDVFDRAIVAYHHGLSCEARDLVQITQEALMKRQLFDKANRPVIRSDNGPQFISHRFAAACERFEIVHERIPPKTPNKNAHIESFHAILESECYQRHDFESYQQAYEIVSGFIHNYNRKRIHGSIYDMSPYEYSEAIQQGSVKPKVIKV</sequence>
<dbReference type="Gene3D" id="3.30.420.10">
    <property type="entry name" value="Ribonuclease H-like superfamily/Ribonuclease H"/>
    <property type="match status" value="1"/>
</dbReference>
<dbReference type="Pfam" id="PF00665">
    <property type="entry name" value="rve"/>
    <property type="match status" value="1"/>
</dbReference>
<dbReference type="SUPFAM" id="SSF53098">
    <property type="entry name" value="Ribonuclease H-like"/>
    <property type="match status" value="1"/>
</dbReference>
<evidence type="ECO:0000259" key="3">
    <source>
        <dbReference type="PROSITE" id="PS50994"/>
    </source>
</evidence>
<reference evidence="4 5" key="1">
    <citation type="submission" date="2018-11" db="EMBL/GenBank/DDBJ databases">
        <title>Genome sequencing of Paenibacillus sp. KCOM 3021 (= ChDC PVNT-B20).</title>
        <authorList>
            <person name="Kook J.-K."/>
            <person name="Park S.-N."/>
            <person name="Lim Y.K."/>
        </authorList>
    </citation>
    <scope>NUCLEOTIDE SEQUENCE [LARGE SCALE GENOMIC DNA]</scope>
    <source>
        <strain evidence="4 5">KCOM 3021</strain>
    </source>
</reference>
<evidence type="ECO:0000313" key="4">
    <source>
        <dbReference type="EMBL" id="RRJ54566.1"/>
    </source>
</evidence>
<dbReference type="NCBIfam" id="NF033516">
    <property type="entry name" value="transpos_IS3"/>
    <property type="match status" value="1"/>
</dbReference>
<dbReference type="InterPro" id="IPR012337">
    <property type="entry name" value="RNaseH-like_sf"/>
</dbReference>
<proteinExistence type="predicted"/>
<keyword evidence="5" id="KW-1185">Reference proteome</keyword>
<dbReference type="GO" id="GO:0015074">
    <property type="term" value="P:DNA integration"/>
    <property type="evidence" value="ECO:0007669"/>
    <property type="project" value="InterPro"/>
</dbReference>
<feature type="region of interest" description="Disordered" evidence="2">
    <location>
        <begin position="45"/>
        <end position="67"/>
    </location>
</feature>
<organism evidence="4 5">
    <name type="scientific">Paenibacillus oralis</name>
    <dbReference type="NCBI Taxonomy" id="2490856"/>
    <lineage>
        <taxon>Bacteria</taxon>
        <taxon>Bacillati</taxon>
        <taxon>Bacillota</taxon>
        <taxon>Bacilli</taxon>
        <taxon>Bacillales</taxon>
        <taxon>Paenibacillaceae</taxon>
        <taxon>Paenibacillus</taxon>
    </lineage>
</organism>
<dbReference type="PANTHER" id="PTHR46889:SF5">
    <property type="entry name" value="INTEGRASE PROTEIN"/>
    <property type="match status" value="1"/>
</dbReference>
<gene>
    <name evidence="4" type="ORF">EHV15_33680</name>
</gene>
<comment type="caution">
    <text evidence="4">The sequence shown here is derived from an EMBL/GenBank/DDBJ whole genome shotgun (WGS) entry which is preliminary data.</text>
</comment>
<dbReference type="InterPro" id="IPR036397">
    <property type="entry name" value="RNaseH_sf"/>
</dbReference>
<dbReference type="AlphaFoldDB" id="A0A3P3T947"/>
<dbReference type="InterPro" id="IPR050900">
    <property type="entry name" value="Transposase_IS3/IS150/IS904"/>
</dbReference>